<reference evidence="6 7" key="1">
    <citation type="journal article" date="2018" name="Front. Microbiol.">
        <title>Genome-Wide Analysis of Corynespora cassiicola Leaf Fall Disease Putative Effectors.</title>
        <authorList>
            <person name="Lopez D."/>
            <person name="Ribeiro S."/>
            <person name="Label P."/>
            <person name="Fumanal B."/>
            <person name="Venisse J.S."/>
            <person name="Kohler A."/>
            <person name="de Oliveira R.R."/>
            <person name="Labutti K."/>
            <person name="Lipzen A."/>
            <person name="Lail K."/>
            <person name="Bauer D."/>
            <person name="Ohm R.A."/>
            <person name="Barry K.W."/>
            <person name="Spatafora J."/>
            <person name="Grigoriev I.V."/>
            <person name="Martin F.M."/>
            <person name="Pujade-Renaud V."/>
        </authorList>
    </citation>
    <scope>NUCLEOTIDE SEQUENCE [LARGE SCALE GENOMIC DNA]</scope>
    <source>
        <strain evidence="6 7">Philippines</strain>
    </source>
</reference>
<dbReference type="OrthoDB" id="2924818at2759"/>
<dbReference type="STRING" id="1448308.A0A2T2NV46"/>
<dbReference type="InterPro" id="IPR013024">
    <property type="entry name" value="GGCT-like"/>
</dbReference>
<dbReference type="AlphaFoldDB" id="A0A2T2NV46"/>
<evidence type="ECO:0000313" key="7">
    <source>
        <dbReference type="Proteomes" id="UP000240883"/>
    </source>
</evidence>
<keyword evidence="7" id="KW-1185">Reference proteome</keyword>
<dbReference type="CDD" id="cd06661">
    <property type="entry name" value="GGCT_like"/>
    <property type="match status" value="1"/>
</dbReference>
<dbReference type="Proteomes" id="UP000240883">
    <property type="component" value="Unassembled WGS sequence"/>
</dbReference>
<gene>
    <name evidence="6" type="ORF">BS50DRAFT_572429</name>
</gene>
<evidence type="ECO:0000256" key="4">
    <source>
        <dbReference type="PIRSR" id="PIRSR617939-2"/>
    </source>
</evidence>
<dbReference type="EC" id="4.3.2.9" evidence="1"/>
<feature type="region of interest" description="Disordered" evidence="5">
    <location>
        <begin position="67"/>
        <end position="103"/>
    </location>
</feature>
<keyword evidence="2" id="KW-0456">Lyase</keyword>
<feature type="active site" description="Proton acceptor" evidence="3">
    <location>
        <position position="133"/>
    </location>
</feature>
<feature type="compositionally biased region" description="Low complexity" evidence="5">
    <location>
        <begin position="1"/>
        <end position="16"/>
    </location>
</feature>
<evidence type="ECO:0000256" key="3">
    <source>
        <dbReference type="PIRSR" id="PIRSR617939-1"/>
    </source>
</evidence>
<dbReference type="InterPro" id="IPR017939">
    <property type="entry name" value="G-Glutamylcylcotransferase"/>
</dbReference>
<evidence type="ECO:0000256" key="1">
    <source>
        <dbReference type="ARBA" id="ARBA00012346"/>
    </source>
</evidence>
<evidence type="ECO:0000256" key="2">
    <source>
        <dbReference type="ARBA" id="ARBA00023239"/>
    </source>
</evidence>
<dbReference type="SUPFAM" id="SSF110857">
    <property type="entry name" value="Gamma-glutamyl cyclotransferase-like"/>
    <property type="match status" value="1"/>
</dbReference>
<dbReference type="PANTHER" id="PTHR12935">
    <property type="entry name" value="GAMMA-GLUTAMYLCYCLOTRANSFERASE"/>
    <property type="match status" value="1"/>
</dbReference>
<feature type="compositionally biased region" description="Acidic residues" evidence="5">
    <location>
        <begin position="72"/>
        <end position="83"/>
    </location>
</feature>
<feature type="region of interest" description="Disordered" evidence="5">
    <location>
        <begin position="1"/>
        <end position="22"/>
    </location>
</feature>
<dbReference type="InterPro" id="IPR036568">
    <property type="entry name" value="GGCT-like_sf"/>
</dbReference>
<evidence type="ECO:0000256" key="5">
    <source>
        <dbReference type="SAM" id="MobiDB-lite"/>
    </source>
</evidence>
<dbReference type="PANTHER" id="PTHR12935:SF0">
    <property type="entry name" value="GAMMA-GLUTAMYLCYCLOTRANSFERASE"/>
    <property type="match status" value="1"/>
</dbReference>
<organism evidence="6 7">
    <name type="scientific">Corynespora cassiicola Philippines</name>
    <dbReference type="NCBI Taxonomy" id="1448308"/>
    <lineage>
        <taxon>Eukaryota</taxon>
        <taxon>Fungi</taxon>
        <taxon>Dikarya</taxon>
        <taxon>Ascomycota</taxon>
        <taxon>Pezizomycotina</taxon>
        <taxon>Dothideomycetes</taxon>
        <taxon>Pleosporomycetidae</taxon>
        <taxon>Pleosporales</taxon>
        <taxon>Corynesporascaceae</taxon>
        <taxon>Corynespora</taxon>
    </lineage>
</organism>
<dbReference type="EMBL" id="KZ678133">
    <property type="protein sequence ID" value="PSN69263.1"/>
    <property type="molecule type" value="Genomic_DNA"/>
</dbReference>
<name>A0A2T2NV46_CORCC</name>
<accession>A0A2T2NV46</accession>
<dbReference type="GO" id="GO:0003839">
    <property type="term" value="F:gamma-glutamylcyclotransferase activity"/>
    <property type="evidence" value="ECO:0007669"/>
    <property type="project" value="UniProtKB-EC"/>
</dbReference>
<proteinExistence type="predicted"/>
<protein>
    <recommendedName>
        <fullName evidence="1">gamma-glutamylcyclotransferase</fullName>
        <ecNumber evidence="1">4.3.2.9</ecNumber>
    </recommendedName>
</protein>
<dbReference type="Gene3D" id="3.10.490.10">
    <property type="entry name" value="Gamma-glutamyl cyclotransferase-like"/>
    <property type="match status" value="1"/>
</dbReference>
<sequence length="250" mass="28340">MPSDLSSGTAASAGTSKPKPTVYFGYGSNLWLEQMRTRCPESEYLGVARLDGYKWLINERGYANVVEVGDGGGDDDDDDDDDEKGSAAKEGDGDDDDDDEKKKKKKKKKYAHVVFGLVYALQPADEARLDRNEGVPHAYTKEMLSCDFWAAEDGTKKKVDVEHGKSVEKEMLVYIDRKRVGEHEPKKEYVVRMNHGIEDAVKMGVPEEYVKEVMRRFIPEEGEGEGRRSLEEKARRQAVEFRDENFEKVE</sequence>
<feature type="binding site" evidence="4">
    <location>
        <begin position="23"/>
        <end position="28"/>
    </location>
    <ligand>
        <name>substrate</name>
    </ligand>
</feature>
<evidence type="ECO:0000313" key="6">
    <source>
        <dbReference type="EMBL" id="PSN69263.1"/>
    </source>
</evidence>